<evidence type="ECO:0000313" key="2">
    <source>
        <dbReference type="Proteomes" id="UP000789706"/>
    </source>
</evidence>
<sequence>MSSSSPITTALNLIEVLEKIIYHISNDKNNLSTQHSALLVNRKWCRITTKFIWSAPFSYEIFPKRLCKIIPIYMSFLPPNVIEYLKKNEV</sequence>
<gene>
    <name evidence="1" type="ORF">DEBURN_LOCUS3851</name>
</gene>
<dbReference type="AlphaFoldDB" id="A0A9N8WC51"/>
<reference evidence="1" key="1">
    <citation type="submission" date="2021-06" db="EMBL/GenBank/DDBJ databases">
        <authorList>
            <person name="Kallberg Y."/>
            <person name="Tangrot J."/>
            <person name="Rosling A."/>
        </authorList>
    </citation>
    <scope>NUCLEOTIDE SEQUENCE</scope>
    <source>
        <strain evidence="1">AZ414A</strain>
    </source>
</reference>
<feature type="non-terminal residue" evidence="1">
    <location>
        <position position="90"/>
    </location>
</feature>
<name>A0A9N8WC51_9GLOM</name>
<dbReference type="OrthoDB" id="2351154at2759"/>
<dbReference type="EMBL" id="CAJVPK010000259">
    <property type="protein sequence ID" value="CAG8484697.1"/>
    <property type="molecule type" value="Genomic_DNA"/>
</dbReference>
<dbReference type="Proteomes" id="UP000789706">
    <property type="component" value="Unassembled WGS sequence"/>
</dbReference>
<organism evidence="1 2">
    <name type="scientific">Diversispora eburnea</name>
    <dbReference type="NCBI Taxonomy" id="1213867"/>
    <lineage>
        <taxon>Eukaryota</taxon>
        <taxon>Fungi</taxon>
        <taxon>Fungi incertae sedis</taxon>
        <taxon>Mucoromycota</taxon>
        <taxon>Glomeromycotina</taxon>
        <taxon>Glomeromycetes</taxon>
        <taxon>Diversisporales</taxon>
        <taxon>Diversisporaceae</taxon>
        <taxon>Diversispora</taxon>
    </lineage>
</organism>
<evidence type="ECO:0000313" key="1">
    <source>
        <dbReference type="EMBL" id="CAG8484697.1"/>
    </source>
</evidence>
<accession>A0A9N8WC51</accession>
<proteinExistence type="predicted"/>
<keyword evidence="2" id="KW-1185">Reference proteome</keyword>
<comment type="caution">
    <text evidence="1">The sequence shown here is derived from an EMBL/GenBank/DDBJ whole genome shotgun (WGS) entry which is preliminary data.</text>
</comment>
<protein>
    <submittedName>
        <fullName evidence="1">5245_t:CDS:1</fullName>
    </submittedName>
</protein>